<feature type="non-terminal residue" evidence="1">
    <location>
        <position position="1"/>
    </location>
</feature>
<reference evidence="1" key="1">
    <citation type="submission" date="2014-05" db="EMBL/GenBank/DDBJ databases">
        <authorList>
            <person name="Chronopoulou M."/>
        </authorList>
    </citation>
    <scope>NUCLEOTIDE SEQUENCE</scope>
    <source>
        <tissue evidence="1">Whole organism</tissue>
    </source>
</reference>
<protein>
    <submittedName>
        <fullName evidence="1">Uncharacterized protein</fullName>
    </submittedName>
</protein>
<proteinExistence type="predicted"/>
<evidence type="ECO:0000313" key="1">
    <source>
        <dbReference type="EMBL" id="CDW48033.1"/>
    </source>
</evidence>
<dbReference type="OrthoDB" id="6491412at2759"/>
<accession>A0A0K2VBX4</accession>
<sequence length="105" mass="11954">HTNYLRIISNYSSVSYDLHLGNNNPTCVIFSSIYKWLLVTHHGGGNCIRLDDTVALFTTSKNKRTESDLISYLDDEDLSLIKKYGLEDKNIHFSKTTTIVICLLL</sequence>
<name>A0A0K2VBX4_LEPSM</name>
<dbReference type="EMBL" id="HACA01030672">
    <property type="protein sequence ID" value="CDW48033.1"/>
    <property type="molecule type" value="Transcribed_RNA"/>
</dbReference>
<dbReference type="AlphaFoldDB" id="A0A0K2VBX4"/>
<organism evidence="1">
    <name type="scientific">Lepeophtheirus salmonis</name>
    <name type="common">Salmon louse</name>
    <name type="synonym">Caligus salmonis</name>
    <dbReference type="NCBI Taxonomy" id="72036"/>
    <lineage>
        <taxon>Eukaryota</taxon>
        <taxon>Metazoa</taxon>
        <taxon>Ecdysozoa</taxon>
        <taxon>Arthropoda</taxon>
        <taxon>Crustacea</taxon>
        <taxon>Multicrustacea</taxon>
        <taxon>Hexanauplia</taxon>
        <taxon>Copepoda</taxon>
        <taxon>Siphonostomatoida</taxon>
        <taxon>Caligidae</taxon>
        <taxon>Lepeophtheirus</taxon>
    </lineage>
</organism>